<feature type="compositionally biased region" description="Polar residues" evidence="1">
    <location>
        <begin position="893"/>
        <end position="904"/>
    </location>
</feature>
<feature type="compositionally biased region" description="Acidic residues" evidence="1">
    <location>
        <begin position="1680"/>
        <end position="1704"/>
    </location>
</feature>
<feature type="compositionally biased region" description="Polar residues" evidence="1">
    <location>
        <begin position="1"/>
        <end position="14"/>
    </location>
</feature>
<feature type="region of interest" description="Disordered" evidence="1">
    <location>
        <begin position="1675"/>
        <end position="1704"/>
    </location>
</feature>
<feature type="region of interest" description="Disordered" evidence="1">
    <location>
        <begin position="887"/>
        <end position="908"/>
    </location>
</feature>
<evidence type="ECO:0000256" key="1">
    <source>
        <dbReference type="SAM" id="MobiDB-lite"/>
    </source>
</evidence>
<evidence type="ECO:0000313" key="3">
    <source>
        <dbReference type="Proteomes" id="UP000186817"/>
    </source>
</evidence>
<feature type="region of interest" description="Disordered" evidence="1">
    <location>
        <begin position="41"/>
        <end position="61"/>
    </location>
</feature>
<feature type="region of interest" description="Disordered" evidence="1">
    <location>
        <begin position="585"/>
        <end position="605"/>
    </location>
</feature>
<dbReference type="OrthoDB" id="447495at2759"/>
<feature type="compositionally biased region" description="Low complexity" evidence="1">
    <location>
        <begin position="136"/>
        <end position="148"/>
    </location>
</feature>
<evidence type="ECO:0000313" key="2">
    <source>
        <dbReference type="EMBL" id="OLQ02077.1"/>
    </source>
</evidence>
<feature type="region of interest" description="Disordered" evidence="1">
    <location>
        <begin position="1"/>
        <end position="22"/>
    </location>
</feature>
<keyword evidence="3" id="KW-1185">Reference proteome</keyword>
<reference evidence="2 3" key="1">
    <citation type="submission" date="2016-02" db="EMBL/GenBank/DDBJ databases">
        <title>Genome analysis of coral dinoflagellate symbionts highlights evolutionary adaptations to a symbiotic lifestyle.</title>
        <authorList>
            <person name="Aranda M."/>
            <person name="Li Y."/>
            <person name="Liew Y.J."/>
            <person name="Baumgarten S."/>
            <person name="Simakov O."/>
            <person name="Wilson M."/>
            <person name="Piel J."/>
            <person name="Ashoor H."/>
            <person name="Bougouffa S."/>
            <person name="Bajic V.B."/>
            <person name="Ryu T."/>
            <person name="Ravasi T."/>
            <person name="Bayer T."/>
            <person name="Micklem G."/>
            <person name="Kim H."/>
            <person name="Bhak J."/>
            <person name="Lajeunesse T.C."/>
            <person name="Voolstra C.R."/>
        </authorList>
    </citation>
    <scope>NUCLEOTIDE SEQUENCE [LARGE SCALE GENOMIC DNA]</scope>
    <source>
        <strain evidence="2 3">CCMP2467</strain>
    </source>
</reference>
<feature type="region of interest" description="Disordered" evidence="1">
    <location>
        <begin position="635"/>
        <end position="705"/>
    </location>
</feature>
<feature type="region of interest" description="Disordered" evidence="1">
    <location>
        <begin position="79"/>
        <end position="161"/>
    </location>
</feature>
<name>A0A1Q9E3S7_SYMMI</name>
<protein>
    <submittedName>
        <fullName evidence="2">Uncharacterized protein</fullName>
    </submittedName>
</protein>
<proteinExistence type="predicted"/>
<dbReference type="Proteomes" id="UP000186817">
    <property type="component" value="Unassembled WGS sequence"/>
</dbReference>
<gene>
    <name evidence="2" type="ORF">AK812_SmicGene15113</name>
</gene>
<feature type="compositionally biased region" description="Low complexity" evidence="1">
    <location>
        <begin position="45"/>
        <end position="57"/>
    </location>
</feature>
<dbReference type="EMBL" id="LSRX01000273">
    <property type="protein sequence ID" value="OLQ02077.1"/>
    <property type="molecule type" value="Genomic_DNA"/>
</dbReference>
<sequence>MATQRASQVCSSQAVPEPLANAGASQVCSSQVVAADWSAMPAWTPSPKTTTKLSPLTPGRPLPPGIYTWSPLYKYCDQKQRSEEDANPSTPRPAMFLTPTRASKRAPRSPQSMQSSVKKHRTGRVADIAEQKAEDAASGSSAEPAGASRQKLSREGSDLDEGLVPQVAEPAVNRTAADAVAESQHKADDQATATVPMEALIEGGAIKREMIWPRALPSSIRKPWQLFRDKAVTALGPACARSTLQALQNTEDVSLLFAALPSHVRFPFVERAVVKAASFLYYHRMQFELGKETAWDQLTAEQQEDMSPAYPREFVRQDSAWHPLLGEASIALYLQGPPLEAETLAVESLPASCCDILRDLTEQIPEFFGMGLPTLRDAVGLKKEMKSEPAAPRRVVMGMETCEDLQRELLRPWKAAVPEEGAKLHYGAVLHALVQHATASFGPTWPNDVIILCSSACERQDLLTLQRGAKRLVGVLCTETHWACCFAQKGCPQVLLADGLEEAGILEAARAFLLHLADRWPGEYNIEVMPQLRQNDGWSCGHRVVLTSEAVMKAWVEEEEWPVRVAMSTCTAANIQAYCKRRPIATPSRAPSMPTPSPAAASKPVKSEVVVPASSSPPAPSPAAASKPVKSEVVVPASSSPPAPSPAAASKPVKSEVDSVQEPEPTTPKAKKHKSSHVLPDDEQEAVHAKQPPPKRRKLTEAQKRQAWRQEGLQLCQQKGVDYRNVFQQTHANLKAAIPQNHWPEFLIDLGRNVGHMKCHACRALRLRMLSEQSPPGQTVCPALGDKPEAATASAQLQLVPAVRDKPDDGSALVEELAPQPQISLGRGRPPKGSVCASLFTWMDRERPGMYRQINASLFWCYVCKAEAKFHRLGESGKGYVLEHEKTKRHQAGLSQEGSASSEPSPCPGVQVGASVSSFDNVQTSCEQWLQSGQLRCKVTEGSQQPFDMCVLSYQNDQLFLKHQGCTGTHVKGQCCAQCHKLSESKELQLEVARWGMRLSMLSHARALALGVTEDRDETRVQLLAGDFMRFAPLKKEVHAVLAVAQEEARLLLIKRKLDSINRSVRTERLHSWLSECVVKLRFSHEPETERRAYRTLCEQFCTSLQTGTMEKKDLQLAARVAAGGLNSSKMIACLFHSWFDMLDRMNRHCADRLASSRHVCHETLQEISYNFGTDMACQKLMHKFGVNMKGKTKIDYQISTLPAFFLGHLNAEQLLENVRVCNELLRTSGTRDSFITVDETNWRPAYGLVSGLMSPGEPVIVGGHWKDNDNCAALSRGDPAPQDKRAHLTVHWMLSRTDSLNVAFCASALPMPHKDTGCQKSQLFLQLAGELLSATARANQDLPARGLAFDGGTSNAAMLKTLMGLQPCQSLPFWDECECESGLGLMYFPFKRLTWRKKHVVLPSLDCNHVLKRFCAHHFSGSRVVCYGRSAMLPSCLLQGGIPYKAYVGTDTQSDKQAILRLAPGFLLKDFDTWGCCVFQLLGSLASSGWEGARGLSHADRSCNCSFGYYLILLFMMLAKELHGKDWHRFWIPLQTTRNTAFLLAMGMLLCLQDPAGCHETSARLLPFCFSEKIAEHYFSRIKQGYRGQPSVADGICGAQKEHMRAAARRMKLEDPKEDKRLGNAAAKRLSEQSWRSALAFVAWTEPERNIAGLEAQFKLWWASEGAGIMTFKSKAGGLDEDTDEEAEDLLAPEPQEEAAAPDEDLEKLQSLEDHIEAKLDFEAVAKAFAEGTDLPEQDDDGGDEAMDVKPGESTALDSLDGLNFPALFRRCTDVDTFPVMDSELSSWTDSLQRQLQLKAVVKKFVLETRLRERVLSRAVLEGNVRLKSEWHRLEHELSLARQATLTDGSRQSRTSSWRAVMERCAEAVKDAKEAAMPIRVVSHYSPEINGRQQLVVFIDKETPKTLQLGLVKCVFRGAVARKDGGNSRKLRCAKLSVQPLPASSCSRILVRVLTKCSDNDEVFFCCSLSAAVMIDPVEAVVGEASIVEYVAKPDKGILRIAAETAKAIQTLQDNPALLECKMLKPMPEPPADAEQLEGPKIFTHADFSRTIGGSKNIVTFMRSLPQIWKQQEVLVLDDTGHIHVKTMAGQAKVLRWEEICIRTPDALDILLEKVSNKAFGKTVLNKFLRVLPQSDKSGAVTRLKAFAMQINEIAQPAAVRMIKKAIPIVSVSRLAAGDSRGVSQKMRGGVAAAGAKTRVRPLALLLESAEALAKLSSLYRPCVTQVVDDDCMEKDDREAAIEALGTAALRQV</sequence>
<comment type="caution">
    <text evidence="2">The sequence shown here is derived from an EMBL/GenBank/DDBJ whole genome shotgun (WGS) entry which is preliminary data.</text>
</comment>
<organism evidence="2 3">
    <name type="scientific">Symbiodinium microadriaticum</name>
    <name type="common">Dinoflagellate</name>
    <name type="synonym">Zooxanthella microadriatica</name>
    <dbReference type="NCBI Taxonomy" id="2951"/>
    <lineage>
        <taxon>Eukaryota</taxon>
        <taxon>Sar</taxon>
        <taxon>Alveolata</taxon>
        <taxon>Dinophyceae</taxon>
        <taxon>Suessiales</taxon>
        <taxon>Symbiodiniaceae</taxon>
        <taxon>Symbiodinium</taxon>
    </lineage>
</organism>
<accession>A0A1Q9E3S7</accession>